<gene>
    <name evidence="1" type="primary">Acey_s0603.g535</name>
    <name evidence="1" type="ORF">Y032_0603g535</name>
</gene>
<reference evidence="2" key="1">
    <citation type="journal article" date="2015" name="Nat. Genet.">
        <title>The genome and transcriptome of the zoonotic hookworm Ancylostoma ceylanicum identify infection-specific gene families.</title>
        <authorList>
            <person name="Schwarz E.M."/>
            <person name="Hu Y."/>
            <person name="Antoshechkin I."/>
            <person name="Miller M.M."/>
            <person name="Sternberg P.W."/>
            <person name="Aroian R.V."/>
        </authorList>
    </citation>
    <scope>NUCLEOTIDE SEQUENCE</scope>
    <source>
        <strain evidence="2">HY135</strain>
    </source>
</reference>
<evidence type="ECO:0000313" key="1">
    <source>
        <dbReference type="EMBL" id="EYC40655.1"/>
    </source>
</evidence>
<evidence type="ECO:0000313" key="2">
    <source>
        <dbReference type="Proteomes" id="UP000024635"/>
    </source>
</evidence>
<keyword evidence="2" id="KW-1185">Reference proteome</keyword>
<protein>
    <submittedName>
        <fullName evidence="1">Uncharacterized protein</fullName>
    </submittedName>
</protein>
<dbReference type="EMBL" id="JARK01000203">
    <property type="protein sequence ID" value="EYC40655.1"/>
    <property type="molecule type" value="Genomic_DNA"/>
</dbReference>
<dbReference type="Proteomes" id="UP000024635">
    <property type="component" value="Unassembled WGS sequence"/>
</dbReference>
<accession>A0A016WLY4</accession>
<name>A0A016WLY4_9BILA</name>
<sequence>MGTCDLWFTSSRLRGIPWPSMAVQCSSKTDRRRQGANKNKLTCYTKAMFTTTLSDLWNNVFCSIHILVDKDIWVSLGPRIGM</sequence>
<dbReference type="AlphaFoldDB" id="A0A016WLY4"/>
<organism evidence="1 2">
    <name type="scientific">Ancylostoma ceylanicum</name>
    <dbReference type="NCBI Taxonomy" id="53326"/>
    <lineage>
        <taxon>Eukaryota</taxon>
        <taxon>Metazoa</taxon>
        <taxon>Ecdysozoa</taxon>
        <taxon>Nematoda</taxon>
        <taxon>Chromadorea</taxon>
        <taxon>Rhabditida</taxon>
        <taxon>Rhabditina</taxon>
        <taxon>Rhabditomorpha</taxon>
        <taxon>Strongyloidea</taxon>
        <taxon>Ancylostomatidae</taxon>
        <taxon>Ancylostomatinae</taxon>
        <taxon>Ancylostoma</taxon>
    </lineage>
</organism>
<proteinExistence type="predicted"/>
<comment type="caution">
    <text evidence="1">The sequence shown here is derived from an EMBL/GenBank/DDBJ whole genome shotgun (WGS) entry which is preliminary data.</text>
</comment>